<feature type="region of interest" description="Disordered" evidence="1">
    <location>
        <begin position="286"/>
        <end position="307"/>
    </location>
</feature>
<evidence type="ECO:0000256" key="2">
    <source>
        <dbReference type="SAM" id="Phobius"/>
    </source>
</evidence>
<reference evidence="3" key="1">
    <citation type="submission" date="2020-02" db="EMBL/GenBank/DDBJ databases">
        <authorList>
            <person name="Palmer J.M."/>
        </authorList>
    </citation>
    <scope>NUCLEOTIDE SEQUENCE</scope>
    <source>
        <strain evidence="3">EPUS1.4</strain>
        <tissue evidence="3">Thallus</tissue>
    </source>
</reference>
<dbReference type="EMBL" id="JAACFV010000001">
    <property type="protein sequence ID" value="KAF7514307.1"/>
    <property type="molecule type" value="Genomic_DNA"/>
</dbReference>
<dbReference type="Proteomes" id="UP000606974">
    <property type="component" value="Unassembled WGS sequence"/>
</dbReference>
<proteinExistence type="predicted"/>
<keyword evidence="2" id="KW-0472">Membrane</keyword>
<feature type="compositionally biased region" description="Polar residues" evidence="1">
    <location>
        <begin position="17"/>
        <end position="34"/>
    </location>
</feature>
<keyword evidence="4" id="KW-1185">Reference proteome</keyword>
<evidence type="ECO:0000313" key="3">
    <source>
        <dbReference type="EMBL" id="KAF7514307.1"/>
    </source>
</evidence>
<accession>A0A8H7ATX6</accession>
<evidence type="ECO:0000256" key="1">
    <source>
        <dbReference type="SAM" id="MobiDB-lite"/>
    </source>
</evidence>
<feature type="region of interest" description="Disordered" evidence="1">
    <location>
        <begin position="1"/>
        <end position="45"/>
    </location>
</feature>
<dbReference type="OrthoDB" id="10352695at2759"/>
<sequence length="535" mass="57364">MAVLPFFKPKRHEDSDSFISDTERNQTTSQSHTPETSEDAPHFSRVSTIETTKPYPTMSTANASHCANDTNALLSTPPTTDRRPDMPIMPFTKPFSTNSLVGRSDGAREFSTLLDKRAPAGTNNLDMSTLPLTSMQVFSMITPPAAQMTTAGPDVSAQSTVPFSPPLRKIPSASPSAFARPIQPSLASGCRAYVQALETPTVSPIPTAPGQYTTMKFIQITECDPGVNGQASVTTSPSFTTNPSGISTVSMRGSPITMSKGVTLTSTGTTFVTAVVTGTSTLSTTSLPATTTSTSAEPGAIAPPGPGKHGLSKTAIGLISTASVLSLIVLVILAYFLLRYIRKRKEAQHERTSSFWHKLFAPTHPAERAIPMTEVPGTGPSPFRTSMSANPYKTPDPGVVAAAPRKRKSPFDSIKAAMKARDGQTSSTHFPTFTSTHAERQAARERARSGYPGTFCTNTNPDAVAHGFGGSDEPFELVKICLDEGVALEEEEKAERRWQEEKATWDAPRRSMSPYPPNPFRKVAQPPQNGVRTLT</sequence>
<keyword evidence="2" id="KW-1133">Transmembrane helix</keyword>
<feature type="compositionally biased region" description="Polar residues" evidence="1">
    <location>
        <begin position="526"/>
        <end position="535"/>
    </location>
</feature>
<feature type="transmembrane region" description="Helical" evidence="2">
    <location>
        <begin position="315"/>
        <end position="338"/>
    </location>
</feature>
<evidence type="ECO:0008006" key="5">
    <source>
        <dbReference type="Google" id="ProtNLM"/>
    </source>
</evidence>
<keyword evidence="2" id="KW-0812">Transmembrane</keyword>
<protein>
    <recommendedName>
        <fullName evidence="5">Mid2 domain-containing protein</fullName>
    </recommendedName>
</protein>
<evidence type="ECO:0000313" key="4">
    <source>
        <dbReference type="Proteomes" id="UP000606974"/>
    </source>
</evidence>
<comment type="caution">
    <text evidence="3">The sequence shown here is derived from an EMBL/GenBank/DDBJ whole genome shotgun (WGS) entry which is preliminary data.</text>
</comment>
<feature type="compositionally biased region" description="Low complexity" evidence="1">
    <location>
        <begin position="286"/>
        <end position="300"/>
    </location>
</feature>
<feature type="region of interest" description="Disordered" evidence="1">
    <location>
        <begin position="491"/>
        <end position="535"/>
    </location>
</feature>
<organism evidence="3 4">
    <name type="scientific">Endocarpon pusillum</name>
    <dbReference type="NCBI Taxonomy" id="364733"/>
    <lineage>
        <taxon>Eukaryota</taxon>
        <taxon>Fungi</taxon>
        <taxon>Dikarya</taxon>
        <taxon>Ascomycota</taxon>
        <taxon>Pezizomycotina</taxon>
        <taxon>Eurotiomycetes</taxon>
        <taxon>Chaetothyriomycetidae</taxon>
        <taxon>Verrucariales</taxon>
        <taxon>Verrucariaceae</taxon>
        <taxon>Endocarpon</taxon>
    </lineage>
</organism>
<gene>
    <name evidence="3" type="ORF">GJ744_000077</name>
</gene>
<name>A0A8H7ATX6_9EURO</name>
<dbReference type="AlphaFoldDB" id="A0A8H7ATX6"/>
<feature type="compositionally biased region" description="Basic and acidic residues" evidence="1">
    <location>
        <begin position="493"/>
        <end position="509"/>
    </location>
</feature>